<evidence type="ECO:0000313" key="4">
    <source>
        <dbReference type="Proteomes" id="UP000635885"/>
    </source>
</evidence>
<evidence type="ECO:0000313" key="3">
    <source>
        <dbReference type="EMBL" id="GGC39979.1"/>
    </source>
</evidence>
<name>A0ABQ1MJC5_9BACT</name>
<dbReference type="Gene3D" id="2.40.128.520">
    <property type="match status" value="1"/>
</dbReference>
<feature type="domain" description="DUF2147" evidence="2">
    <location>
        <begin position="31"/>
        <end position="144"/>
    </location>
</feature>
<dbReference type="PANTHER" id="PTHR36919:SF2">
    <property type="entry name" value="BLL6627 PROTEIN"/>
    <property type="match status" value="1"/>
</dbReference>
<organism evidence="3 4">
    <name type="scientific">Belliella aquatica</name>
    <dbReference type="NCBI Taxonomy" id="1323734"/>
    <lineage>
        <taxon>Bacteria</taxon>
        <taxon>Pseudomonadati</taxon>
        <taxon>Bacteroidota</taxon>
        <taxon>Cytophagia</taxon>
        <taxon>Cytophagales</taxon>
        <taxon>Cyclobacteriaceae</taxon>
        <taxon>Belliella</taxon>
    </lineage>
</organism>
<reference evidence="4" key="1">
    <citation type="journal article" date="2019" name="Int. J. Syst. Evol. Microbiol.">
        <title>The Global Catalogue of Microorganisms (GCM) 10K type strain sequencing project: providing services to taxonomists for standard genome sequencing and annotation.</title>
        <authorList>
            <consortium name="The Broad Institute Genomics Platform"/>
            <consortium name="The Broad Institute Genome Sequencing Center for Infectious Disease"/>
            <person name="Wu L."/>
            <person name="Ma J."/>
        </authorList>
    </citation>
    <scope>NUCLEOTIDE SEQUENCE [LARGE SCALE GENOMIC DNA]</scope>
    <source>
        <strain evidence="4">CGMCC 1.12479</strain>
    </source>
</reference>
<protein>
    <recommendedName>
        <fullName evidence="2">DUF2147 domain-containing protein</fullName>
    </recommendedName>
</protein>
<keyword evidence="1" id="KW-0732">Signal</keyword>
<gene>
    <name evidence="3" type="ORF">GCM10010993_18420</name>
</gene>
<dbReference type="Pfam" id="PF09917">
    <property type="entry name" value="DUF2147"/>
    <property type="match status" value="1"/>
</dbReference>
<evidence type="ECO:0000256" key="1">
    <source>
        <dbReference type="SAM" id="SignalP"/>
    </source>
</evidence>
<dbReference type="Proteomes" id="UP000635885">
    <property type="component" value="Unassembled WGS sequence"/>
</dbReference>
<dbReference type="PANTHER" id="PTHR36919">
    <property type="entry name" value="BLR1215 PROTEIN"/>
    <property type="match status" value="1"/>
</dbReference>
<keyword evidence="4" id="KW-1185">Reference proteome</keyword>
<accession>A0ABQ1MJC5</accession>
<dbReference type="InterPro" id="IPR019223">
    <property type="entry name" value="DUF2147"/>
</dbReference>
<proteinExistence type="predicted"/>
<feature type="chain" id="PRO_5046967466" description="DUF2147 domain-containing protein" evidence="1">
    <location>
        <begin position="24"/>
        <end position="146"/>
    </location>
</feature>
<comment type="caution">
    <text evidence="3">The sequence shown here is derived from an EMBL/GenBank/DDBJ whole genome shotgun (WGS) entry which is preliminary data.</text>
</comment>
<evidence type="ECO:0000259" key="2">
    <source>
        <dbReference type="Pfam" id="PF09917"/>
    </source>
</evidence>
<dbReference type="RefSeq" id="WP_188442040.1">
    <property type="nucleotide sequence ID" value="NZ_BMFD01000005.1"/>
</dbReference>
<dbReference type="EMBL" id="BMFD01000005">
    <property type="protein sequence ID" value="GGC39979.1"/>
    <property type="molecule type" value="Genomic_DNA"/>
</dbReference>
<feature type="signal peptide" evidence="1">
    <location>
        <begin position="1"/>
        <end position="23"/>
    </location>
</feature>
<sequence length="146" mass="16422">MTSKFIQLGIAVLLIFGTSTAFAQNADAILGKWYNTEKDAQVEITKEGGKYSGKIVWLAEPTENGKPKLDKNNSDKSKRTRPIMGMKLLNDFEYSDGVWEDGTIYDPKNGKTYSCIIKKKNDKTLEVRGYIGISFVGRTVEWTKVQ</sequence>